<dbReference type="Proteomes" id="UP001286313">
    <property type="component" value="Unassembled WGS sequence"/>
</dbReference>
<proteinExistence type="predicted"/>
<dbReference type="EMBL" id="JAWQEG010000271">
    <property type="protein sequence ID" value="KAK3892264.1"/>
    <property type="molecule type" value="Genomic_DNA"/>
</dbReference>
<feature type="region of interest" description="Disordered" evidence="1">
    <location>
        <begin position="38"/>
        <end position="69"/>
    </location>
</feature>
<organism evidence="2 3">
    <name type="scientific">Petrolisthes cinctipes</name>
    <name type="common">Flat porcelain crab</name>
    <dbReference type="NCBI Taxonomy" id="88211"/>
    <lineage>
        <taxon>Eukaryota</taxon>
        <taxon>Metazoa</taxon>
        <taxon>Ecdysozoa</taxon>
        <taxon>Arthropoda</taxon>
        <taxon>Crustacea</taxon>
        <taxon>Multicrustacea</taxon>
        <taxon>Malacostraca</taxon>
        <taxon>Eumalacostraca</taxon>
        <taxon>Eucarida</taxon>
        <taxon>Decapoda</taxon>
        <taxon>Pleocyemata</taxon>
        <taxon>Anomura</taxon>
        <taxon>Galatheoidea</taxon>
        <taxon>Porcellanidae</taxon>
        <taxon>Petrolisthes</taxon>
    </lineage>
</organism>
<comment type="caution">
    <text evidence="2">The sequence shown here is derived from an EMBL/GenBank/DDBJ whole genome shotgun (WGS) entry which is preliminary data.</text>
</comment>
<evidence type="ECO:0000313" key="3">
    <source>
        <dbReference type="Proteomes" id="UP001286313"/>
    </source>
</evidence>
<feature type="compositionally biased region" description="Basic and acidic residues" evidence="1">
    <location>
        <begin position="50"/>
        <end position="67"/>
    </location>
</feature>
<reference evidence="2" key="1">
    <citation type="submission" date="2023-10" db="EMBL/GenBank/DDBJ databases">
        <title>Genome assemblies of two species of porcelain crab, Petrolisthes cinctipes and Petrolisthes manimaculis (Anomura: Porcellanidae).</title>
        <authorList>
            <person name="Angst P."/>
        </authorList>
    </citation>
    <scope>NUCLEOTIDE SEQUENCE</scope>
    <source>
        <strain evidence="2">PB745_01</strain>
        <tissue evidence="2">Gill</tissue>
    </source>
</reference>
<protein>
    <submittedName>
        <fullName evidence="2">Uncharacterized protein</fullName>
    </submittedName>
</protein>
<sequence>MNEVGLLVVEEASTTTWNPDQGSDSRQQVRVVAQVSSHRESGGRVARRQARQERVESAAPGEREVNRPDVTGPFKRQVICSRRPVRDHAEFLVILWLWQMVLTCKLISVKL</sequence>
<gene>
    <name evidence="2" type="ORF">Pcinc_003885</name>
</gene>
<accession>A0AAE1GIE4</accession>
<dbReference type="AlphaFoldDB" id="A0AAE1GIE4"/>
<keyword evidence="3" id="KW-1185">Reference proteome</keyword>
<name>A0AAE1GIE4_PETCI</name>
<evidence type="ECO:0000313" key="2">
    <source>
        <dbReference type="EMBL" id="KAK3892264.1"/>
    </source>
</evidence>
<evidence type="ECO:0000256" key="1">
    <source>
        <dbReference type="SAM" id="MobiDB-lite"/>
    </source>
</evidence>